<name>A0A9D7F9L6_9RHOO</name>
<dbReference type="AlphaFoldDB" id="A0A9D7F9L6"/>
<dbReference type="EMBL" id="JADJNC010000041">
    <property type="protein sequence ID" value="MBK7424689.1"/>
    <property type="molecule type" value="Genomic_DNA"/>
</dbReference>
<gene>
    <name evidence="1" type="ORF">IPJ48_17275</name>
</gene>
<proteinExistence type="predicted"/>
<organism evidence="1 2">
    <name type="scientific">Candidatus Propionivibrio dominans</name>
    <dbReference type="NCBI Taxonomy" id="2954373"/>
    <lineage>
        <taxon>Bacteria</taxon>
        <taxon>Pseudomonadati</taxon>
        <taxon>Pseudomonadota</taxon>
        <taxon>Betaproteobacteria</taxon>
        <taxon>Rhodocyclales</taxon>
        <taxon>Rhodocyclaceae</taxon>
        <taxon>Propionivibrio</taxon>
    </lineage>
</organism>
<comment type="caution">
    <text evidence="1">The sequence shown here is derived from an EMBL/GenBank/DDBJ whole genome shotgun (WGS) entry which is preliminary data.</text>
</comment>
<evidence type="ECO:0000313" key="1">
    <source>
        <dbReference type="EMBL" id="MBK7424689.1"/>
    </source>
</evidence>
<evidence type="ECO:0000313" key="2">
    <source>
        <dbReference type="Proteomes" id="UP000886602"/>
    </source>
</evidence>
<sequence>MRRGDIPEALADPSLWPTVDVTALTGERRDIYQRREQAVCAYLRDESRIDIEQRFGVNRGSLIRLVARCLSPHQDGRIQGLRALIPHTRAKDYTRVKPAARTPSRGGLTGALGQLFERLPQLVGIIERQISSSALGLSKNDRIYGLTDVQSKIIAACREAGLTAQDYPLNHDEMGYRSLARWIRGRL</sequence>
<protein>
    <submittedName>
        <fullName evidence="1">Uncharacterized protein</fullName>
    </submittedName>
</protein>
<accession>A0A9D7F9L6</accession>
<reference evidence="1" key="1">
    <citation type="submission" date="2020-10" db="EMBL/GenBank/DDBJ databases">
        <title>Connecting structure to function with the recovery of over 1000 high-quality activated sludge metagenome-assembled genomes encoding full-length rRNA genes using long-read sequencing.</title>
        <authorList>
            <person name="Singleton C.M."/>
            <person name="Petriglieri F."/>
            <person name="Kristensen J.M."/>
            <person name="Kirkegaard R.H."/>
            <person name="Michaelsen T.Y."/>
            <person name="Andersen M.H."/>
            <person name="Karst S.M."/>
            <person name="Dueholm M.S."/>
            <person name="Nielsen P.H."/>
            <person name="Albertsen M."/>
        </authorList>
    </citation>
    <scope>NUCLEOTIDE SEQUENCE</scope>
    <source>
        <strain evidence="1">EsbW_18-Q3-R4-48_MAXAC.044</strain>
    </source>
</reference>
<dbReference type="Proteomes" id="UP000886602">
    <property type="component" value="Unassembled WGS sequence"/>
</dbReference>